<gene>
    <name evidence="8" type="ORF">CGS46_14755</name>
</gene>
<feature type="transmembrane region" description="Helical" evidence="6">
    <location>
        <begin position="399"/>
        <end position="422"/>
    </location>
</feature>
<feature type="transmembrane region" description="Helical" evidence="6">
    <location>
        <begin position="429"/>
        <end position="451"/>
    </location>
</feature>
<keyword evidence="9" id="KW-1185">Reference proteome</keyword>
<keyword evidence="5 6" id="KW-0472">Membrane</keyword>
<evidence type="ECO:0000256" key="2">
    <source>
        <dbReference type="ARBA" id="ARBA00022475"/>
    </source>
</evidence>
<dbReference type="InterPro" id="IPR052159">
    <property type="entry name" value="Competence_DNA_uptake"/>
</dbReference>
<evidence type="ECO:0000313" key="9">
    <source>
        <dbReference type="Proteomes" id="UP000220752"/>
    </source>
</evidence>
<name>A0A2A6Z8Z9_9FIRM</name>
<comment type="caution">
    <text evidence="8">The sequence shown here is derived from an EMBL/GenBank/DDBJ whole genome shotgun (WGS) entry which is preliminary data.</text>
</comment>
<evidence type="ECO:0000259" key="7">
    <source>
        <dbReference type="Pfam" id="PF03772"/>
    </source>
</evidence>
<dbReference type="Pfam" id="PF03772">
    <property type="entry name" value="Competence"/>
    <property type="match status" value="1"/>
</dbReference>
<feature type="transmembrane region" description="Helical" evidence="6">
    <location>
        <begin position="471"/>
        <end position="489"/>
    </location>
</feature>
<dbReference type="GO" id="GO:0005886">
    <property type="term" value="C:plasma membrane"/>
    <property type="evidence" value="ECO:0007669"/>
    <property type="project" value="UniProtKB-SubCell"/>
</dbReference>
<dbReference type="PANTHER" id="PTHR30619">
    <property type="entry name" value="DNA INTERNALIZATION/COMPETENCE PROTEIN COMEC/REC2"/>
    <property type="match status" value="1"/>
</dbReference>
<feature type="domain" description="ComEC/Rec2-related protein" evidence="7">
    <location>
        <begin position="198"/>
        <end position="491"/>
    </location>
</feature>
<feature type="transmembrane region" description="Helical" evidence="6">
    <location>
        <begin position="262"/>
        <end position="295"/>
    </location>
</feature>
<organism evidence="8 9">
    <name type="scientific">Faecalibacterium langellae</name>
    <dbReference type="NCBI Taxonomy" id="3435293"/>
    <lineage>
        <taxon>Bacteria</taxon>
        <taxon>Bacillati</taxon>
        <taxon>Bacillota</taxon>
        <taxon>Clostridia</taxon>
        <taxon>Eubacteriales</taxon>
        <taxon>Oscillospiraceae</taxon>
        <taxon>Faecalibacterium</taxon>
    </lineage>
</organism>
<feature type="transmembrane region" description="Helical" evidence="6">
    <location>
        <begin position="16"/>
        <end position="34"/>
    </location>
</feature>
<feature type="transmembrane region" description="Helical" evidence="6">
    <location>
        <begin position="41"/>
        <end position="59"/>
    </location>
</feature>
<keyword evidence="4 6" id="KW-1133">Transmembrane helix</keyword>
<evidence type="ECO:0000256" key="4">
    <source>
        <dbReference type="ARBA" id="ARBA00022989"/>
    </source>
</evidence>
<keyword evidence="3 6" id="KW-0812">Transmembrane</keyword>
<feature type="transmembrane region" description="Helical" evidence="6">
    <location>
        <begin position="315"/>
        <end position="340"/>
    </location>
</feature>
<evidence type="ECO:0000256" key="1">
    <source>
        <dbReference type="ARBA" id="ARBA00004651"/>
    </source>
</evidence>
<reference evidence="8 9" key="1">
    <citation type="journal article" date="2017" name="Front. Microbiol.">
        <title>New Insights into the Diversity of the Genus Faecalibacterium.</title>
        <authorList>
            <person name="Benevides L."/>
            <person name="Burman S."/>
            <person name="Martin R."/>
            <person name="Robert V."/>
            <person name="Thomas M."/>
            <person name="Miquel S."/>
            <person name="Chain F."/>
            <person name="Sokol H."/>
            <person name="Bermudez-Humaran L.G."/>
            <person name="Morrison M."/>
            <person name="Langella P."/>
            <person name="Azevedo V.A."/>
            <person name="Chatel J.M."/>
            <person name="Soares S."/>
        </authorList>
    </citation>
    <scope>NUCLEOTIDE SEQUENCE [LARGE SCALE GENOMIC DNA]</scope>
    <source>
        <strain evidence="9">CNCM I-4540</strain>
    </source>
</reference>
<dbReference type="PANTHER" id="PTHR30619:SF1">
    <property type="entry name" value="RECOMBINATION PROTEIN 2"/>
    <property type="match status" value="1"/>
</dbReference>
<feature type="transmembrane region" description="Helical" evidence="6">
    <location>
        <begin position="371"/>
        <end position="393"/>
    </location>
</feature>
<dbReference type="NCBIfam" id="TIGR00360">
    <property type="entry name" value="ComEC_N-term"/>
    <property type="match status" value="1"/>
</dbReference>
<keyword evidence="2" id="KW-1003">Cell membrane</keyword>
<feature type="transmembrane region" description="Helical" evidence="6">
    <location>
        <begin position="218"/>
        <end position="242"/>
    </location>
</feature>
<evidence type="ECO:0000256" key="3">
    <source>
        <dbReference type="ARBA" id="ARBA00022692"/>
    </source>
</evidence>
<proteinExistence type="predicted"/>
<sequence>MLGVELVCAFLPQTELFVPFAAFFVAVCLVLCIFDAARKAALCILLGAAVGMASVLHTANRLERIRVQYAGRPLVLTAEVESTADSYDPGIVDAVLHVEKVNGSAASFRVECSALPECKAGERVQGRFILSAPASGSRVSLYADGIVLQAEMDEDGPELTVLGESGSFRARTHRLQQRLSASLRRRMDGKTGGVLAAMTTGDRSYLSSAMRSAYRGAGLAHVLVVSGMHVSILCGDILSTLLPYEWEQSYRRRRCRAVFRSLLAFLLMGVTGFTPSVCRAAVAVWVGALGVWLYGPPDTLTSLAVAGIVMTAGNSYAVCDIGFELSFAAVVGTVAGGVCIRRARDAWYHRFWKKAKNPVKRPWYFKLQERLWGLAESICISFCASVATFPVLVLRGLSVSIYAVVSSVAVLWLIQPMMLLGLGTAFAGLVPALTPLYGVLSAASAALTGLLDRWAVWISAKPGAGIYFDTAYAAIVCLVLILLCWLAFHWRVRLRVAGPCILLAAAVSIGLGNALSRDVVHIDLVGSANAPAVVVTQNDTAVVLFRGGASAQNAVENQLARRGVQTVELVADLRTNPKTACTLEAERTLPAAEMAVNTAQKLRCTPALVEMLRTRNGCLVRLTIGNRQFAVVNGTVELAKQVTVQWLLASPAKPDAVQYKNVLALRSYDWMDNRKELAASISLRRRGGLKLH</sequence>
<dbReference type="EMBL" id="NMTQ01000037">
    <property type="protein sequence ID" value="PDX57840.1"/>
    <property type="molecule type" value="Genomic_DNA"/>
</dbReference>
<accession>A0A2A6Z8Z9</accession>
<dbReference type="AlphaFoldDB" id="A0A2A6Z8Z9"/>
<evidence type="ECO:0000313" key="8">
    <source>
        <dbReference type="EMBL" id="PDX57840.1"/>
    </source>
</evidence>
<protein>
    <submittedName>
        <fullName evidence="8">Competence protein ComEC</fullName>
    </submittedName>
</protein>
<evidence type="ECO:0000256" key="5">
    <source>
        <dbReference type="ARBA" id="ARBA00023136"/>
    </source>
</evidence>
<dbReference type="InterPro" id="IPR004477">
    <property type="entry name" value="ComEC_N"/>
</dbReference>
<comment type="subcellular location">
    <subcellularLocation>
        <location evidence="1">Cell membrane</location>
        <topology evidence="1">Multi-pass membrane protein</topology>
    </subcellularLocation>
</comment>
<evidence type="ECO:0000256" key="6">
    <source>
        <dbReference type="SAM" id="Phobius"/>
    </source>
</evidence>
<dbReference type="Proteomes" id="UP000220752">
    <property type="component" value="Unassembled WGS sequence"/>
</dbReference>